<dbReference type="InterPro" id="IPR011033">
    <property type="entry name" value="PRC_barrel-like_sf"/>
</dbReference>
<dbReference type="Gene3D" id="3.90.50.10">
    <property type="entry name" value="Photosynthetic Reaction Center, subunit H, domain 2"/>
    <property type="match status" value="2"/>
</dbReference>
<keyword evidence="3" id="KW-1185">Reference proteome</keyword>
<reference evidence="2" key="2">
    <citation type="submission" date="2020-09" db="EMBL/GenBank/DDBJ databases">
        <authorList>
            <person name="Sun Q."/>
            <person name="Zhou Y."/>
        </authorList>
    </citation>
    <scope>NUCLEOTIDE SEQUENCE</scope>
    <source>
        <strain evidence="2">CGMCC 1.6333</strain>
    </source>
</reference>
<evidence type="ECO:0000313" key="3">
    <source>
        <dbReference type="Proteomes" id="UP000618460"/>
    </source>
</evidence>
<dbReference type="Pfam" id="PF05239">
    <property type="entry name" value="PRC"/>
    <property type="match status" value="2"/>
</dbReference>
<dbReference type="InterPro" id="IPR014747">
    <property type="entry name" value="Bac_photo_RC_H_C"/>
</dbReference>
<feature type="domain" description="PRC-barrel" evidence="1">
    <location>
        <begin position="150"/>
        <end position="218"/>
    </location>
</feature>
<reference evidence="2" key="1">
    <citation type="journal article" date="2014" name="Int. J. Syst. Evol. Microbiol.">
        <title>Complete genome sequence of Corynebacterium casei LMG S-19264T (=DSM 44701T), isolated from a smear-ripened cheese.</title>
        <authorList>
            <consortium name="US DOE Joint Genome Institute (JGI-PGF)"/>
            <person name="Walter F."/>
            <person name="Albersmeier A."/>
            <person name="Kalinowski J."/>
            <person name="Ruckert C."/>
        </authorList>
    </citation>
    <scope>NUCLEOTIDE SEQUENCE</scope>
    <source>
        <strain evidence="2">CGMCC 1.6333</strain>
    </source>
</reference>
<feature type="domain" description="PRC-barrel" evidence="1">
    <location>
        <begin position="5"/>
        <end position="65"/>
    </location>
</feature>
<evidence type="ECO:0000259" key="1">
    <source>
        <dbReference type="Pfam" id="PF05239"/>
    </source>
</evidence>
<dbReference type="OrthoDB" id="9793882at2"/>
<dbReference type="InterPro" id="IPR027275">
    <property type="entry name" value="PRC-brl_dom"/>
</dbReference>
<gene>
    <name evidence="2" type="ORF">GCM10011351_30870</name>
</gene>
<organism evidence="2 3">
    <name type="scientific">Paraliobacillus quinghaiensis</name>
    <dbReference type="NCBI Taxonomy" id="470815"/>
    <lineage>
        <taxon>Bacteria</taxon>
        <taxon>Bacillati</taxon>
        <taxon>Bacillota</taxon>
        <taxon>Bacilli</taxon>
        <taxon>Bacillales</taxon>
        <taxon>Bacillaceae</taxon>
        <taxon>Paraliobacillus</taxon>
    </lineage>
</organism>
<name>A0A917TYM7_9BACI</name>
<proteinExistence type="predicted"/>
<dbReference type="EMBL" id="BMLG01000031">
    <property type="protein sequence ID" value="GGM42743.1"/>
    <property type="molecule type" value="Genomic_DNA"/>
</dbReference>
<dbReference type="GO" id="GO:0019684">
    <property type="term" value="P:photosynthesis, light reaction"/>
    <property type="evidence" value="ECO:0007669"/>
    <property type="project" value="InterPro"/>
</dbReference>
<dbReference type="SUPFAM" id="SSF50346">
    <property type="entry name" value="PRC-barrel domain"/>
    <property type="match status" value="2"/>
</dbReference>
<sequence>MVSASDGELGGVKDIYFDDKLWTVRYLVVDTRKWLPGKKVLLSPISFDHVDIENGSLNVLASKETIKNAPNRDEDEPVSKQAEMELFNYYGWPNYSFGLGGVVGPGPWGGYTYPQELVDAQNRGVLQDGVSEDDANEPNLRSVNEIDGSFFGYDVEASDGEIGHVTDFVIDDKNWKIYYIVVDTKGLLTSEHILLSTDWISNVEWESKKVSIDLNKEQFKKIKEFKTNEPITRAYEEELYSRLGKAKYWEI</sequence>
<protein>
    <recommendedName>
        <fullName evidence="1">PRC-barrel domain-containing protein</fullName>
    </recommendedName>
</protein>
<dbReference type="AlphaFoldDB" id="A0A917TYM7"/>
<dbReference type="Proteomes" id="UP000618460">
    <property type="component" value="Unassembled WGS sequence"/>
</dbReference>
<accession>A0A917TYM7</accession>
<dbReference type="GO" id="GO:0030077">
    <property type="term" value="C:plasma membrane light-harvesting complex"/>
    <property type="evidence" value="ECO:0007669"/>
    <property type="project" value="InterPro"/>
</dbReference>
<comment type="caution">
    <text evidence="2">The sequence shown here is derived from an EMBL/GenBank/DDBJ whole genome shotgun (WGS) entry which is preliminary data.</text>
</comment>
<evidence type="ECO:0000313" key="2">
    <source>
        <dbReference type="EMBL" id="GGM42743.1"/>
    </source>
</evidence>